<accession>A0A286GL10</accession>
<evidence type="ECO:0000256" key="3">
    <source>
        <dbReference type="ARBA" id="ARBA00023163"/>
    </source>
</evidence>
<dbReference type="SUPFAM" id="SSF46689">
    <property type="entry name" value="Homeodomain-like"/>
    <property type="match status" value="1"/>
</dbReference>
<dbReference type="PANTHER" id="PTHR46796">
    <property type="entry name" value="HTH-TYPE TRANSCRIPTIONAL ACTIVATOR RHAS-RELATED"/>
    <property type="match status" value="1"/>
</dbReference>
<dbReference type="Proteomes" id="UP000219621">
    <property type="component" value="Unassembled WGS sequence"/>
</dbReference>
<dbReference type="InterPro" id="IPR009057">
    <property type="entry name" value="Homeodomain-like_sf"/>
</dbReference>
<evidence type="ECO:0000259" key="4">
    <source>
        <dbReference type="PROSITE" id="PS01124"/>
    </source>
</evidence>
<feature type="domain" description="HTH araC/xylS-type" evidence="4">
    <location>
        <begin position="213"/>
        <end position="313"/>
    </location>
</feature>
<dbReference type="OrthoDB" id="5295469at2"/>
<evidence type="ECO:0000313" key="6">
    <source>
        <dbReference type="Proteomes" id="UP000219621"/>
    </source>
</evidence>
<dbReference type="Pfam" id="PF12833">
    <property type="entry name" value="HTH_18"/>
    <property type="match status" value="1"/>
</dbReference>
<dbReference type="Gene3D" id="1.10.10.60">
    <property type="entry name" value="Homeodomain-like"/>
    <property type="match status" value="1"/>
</dbReference>
<dbReference type="AlphaFoldDB" id="A0A286GL10"/>
<dbReference type="InterPro" id="IPR050204">
    <property type="entry name" value="AraC_XylS_family_regulators"/>
</dbReference>
<evidence type="ECO:0000313" key="5">
    <source>
        <dbReference type="EMBL" id="SOD96237.1"/>
    </source>
</evidence>
<dbReference type="PROSITE" id="PS01124">
    <property type="entry name" value="HTH_ARAC_FAMILY_2"/>
    <property type="match status" value="1"/>
</dbReference>
<dbReference type="GO" id="GO:0003700">
    <property type="term" value="F:DNA-binding transcription factor activity"/>
    <property type="evidence" value="ECO:0007669"/>
    <property type="project" value="InterPro"/>
</dbReference>
<dbReference type="InterPro" id="IPR035418">
    <property type="entry name" value="AraC-bd_2"/>
</dbReference>
<evidence type="ECO:0000256" key="2">
    <source>
        <dbReference type="ARBA" id="ARBA00023125"/>
    </source>
</evidence>
<dbReference type="InterPro" id="IPR018060">
    <property type="entry name" value="HTH_AraC"/>
</dbReference>
<organism evidence="5 6">
    <name type="scientific">Caenispirillum bisanense</name>
    <dbReference type="NCBI Taxonomy" id="414052"/>
    <lineage>
        <taxon>Bacteria</taxon>
        <taxon>Pseudomonadati</taxon>
        <taxon>Pseudomonadota</taxon>
        <taxon>Alphaproteobacteria</taxon>
        <taxon>Rhodospirillales</taxon>
        <taxon>Novispirillaceae</taxon>
        <taxon>Caenispirillum</taxon>
    </lineage>
</organism>
<protein>
    <submittedName>
        <fullName evidence="5">AraC-type DNA-binding protein</fullName>
    </submittedName>
</protein>
<keyword evidence="6" id="KW-1185">Reference proteome</keyword>
<dbReference type="SMART" id="SM00342">
    <property type="entry name" value="HTH_ARAC"/>
    <property type="match status" value="1"/>
</dbReference>
<name>A0A286GL10_9PROT</name>
<dbReference type="RefSeq" id="WP_097279600.1">
    <property type="nucleotide sequence ID" value="NZ_OCNJ01000005.1"/>
</dbReference>
<dbReference type="PRINTS" id="PR00032">
    <property type="entry name" value="HTHARAC"/>
</dbReference>
<dbReference type="PANTHER" id="PTHR46796:SF6">
    <property type="entry name" value="ARAC SUBFAMILY"/>
    <property type="match status" value="1"/>
</dbReference>
<reference evidence="5 6" key="1">
    <citation type="submission" date="2017-09" db="EMBL/GenBank/DDBJ databases">
        <authorList>
            <person name="Ehlers B."/>
            <person name="Leendertz F.H."/>
        </authorList>
    </citation>
    <scope>NUCLEOTIDE SEQUENCE [LARGE SCALE GENOMIC DNA]</scope>
    <source>
        <strain evidence="5 6">USBA 140</strain>
    </source>
</reference>
<keyword evidence="2 5" id="KW-0238">DNA-binding</keyword>
<dbReference type="GO" id="GO:0043565">
    <property type="term" value="F:sequence-specific DNA binding"/>
    <property type="evidence" value="ECO:0007669"/>
    <property type="project" value="InterPro"/>
</dbReference>
<dbReference type="InterPro" id="IPR020449">
    <property type="entry name" value="Tscrpt_reg_AraC-type_HTH"/>
</dbReference>
<dbReference type="Pfam" id="PF14525">
    <property type="entry name" value="AraC_binding_2"/>
    <property type="match status" value="1"/>
</dbReference>
<dbReference type="EMBL" id="OCNJ01000005">
    <property type="protein sequence ID" value="SOD96237.1"/>
    <property type="molecule type" value="Genomic_DNA"/>
</dbReference>
<keyword evidence="3" id="KW-0804">Transcription</keyword>
<proteinExistence type="predicted"/>
<keyword evidence="1" id="KW-0805">Transcription regulation</keyword>
<gene>
    <name evidence="5" type="ORF">SAMN05421508_105225</name>
</gene>
<sequence length="315" mass="35335">MNARFTTENVTPAQRAHRWREIVGATYFPLEITIPRPETFGGSIAIDAVGPLSISRHQSSGLAYRRDVHHLRKEREEQFLITVPEQGEVDFTQCGHDVRCGAGGFILQRSHEPYEFSHRDASALWVVKVPSDVLRSRLRAPDRFCALRFDAQEGAGALFVDFLRLLPRRLPQLGEEGRAAVGGQVLDLLVLALQDDARVLDSAESVVRAAHLQRIESFVRRNLHDPDLSPQRIAAGCGISVRYLHQLFRDTGMTVNGWVREQRLLSCHAALTTGAPRRTIAEIAYSWGFADQAQFSRAFRSRFGTSPSDVRRRAG</sequence>
<evidence type="ECO:0000256" key="1">
    <source>
        <dbReference type="ARBA" id="ARBA00023015"/>
    </source>
</evidence>